<dbReference type="RefSeq" id="WP_120469155.1">
    <property type="nucleotide sequence ID" value="NZ_RAYQ01000009.1"/>
</dbReference>
<dbReference type="Proteomes" id="UP000280696">
    <property type="component" value="Unassembled WGS sequence"/>
</dbReference>
<evidence type="ECO:0000256" key="1">
    <source>
        <dbReference type="SAM" id="MobiDB-lite"/>
    </source>
</evidence>
<dbReference type="EMBL" id="RAYQ01000009">
    <property type="protein sequence ID" value="RKI91511.1"/>
    <property type="molecule type" value="Genomic_DNA"/>
</dbReference>
<feature type="compositionally biased region" description="Polar residues" evidence="1">
    <location>
        <begin position="139"/>
        <end position="154"/>
    </location>
</feature>
<evidence type="ECO:0000313" key="4">
    <source>
        <dbReference type="Proteomes" id="UP000280696"/>
    </source>
</evidence>
<comment type="caution">
    <text evidence="3">The sequence shown here is derived from an EMBL/GenBank/DDBJ whole genome shotgun (WGS) entry which is preliminary data.</text>
</comment>
<sequence>MKLIKKCPVFVLLLSTGLLFTMIALGGKNTIYASQEYDPVTTPVLSVMFTAVNDEIYPWQLFINQNAPVMAKGPETGQGRPDETESDEQKEPQENSESTGSYDTDKTGGTDRKENRGESGKANEQGENNGKNDDIKDQGINSGESGETNEQTGENADAGMAENTAKDNGTESEPFKEPDEGEEPEGQQGNVKGSEVKEGDVGTIGADALLNASKTYKKEEAGFERLAPLRESTREEYLNHISADIYGDAGVIRAASYEFQTVDESYFDDALFIGDSRFVGLKDYTDLAEHADFCCETSLTIYKALEEKFSKAGTVPEVLENKDYRKIYMMLGINELGRGTTEDFMGQYTEVVDTLRELEPEAKIFIMGIMRVSEKKSSSDAIFNNSNINARNNAIATLADNKNIFYIDVNEVVCDEEGNLKEEYTFDQIHLLGAYNDLVKQFLSEHGVAE</sequence>
<feature type="domain" description="SGNH hydrolase-type esterase" evidence="2">
    <location>
        <begin position="325"/>
        <end position="431"/>
    </location>
</feature>
<keyword evidence="4" id="KW-1185">Reference proteome</keyword>
<gene>
    <name evidence="3" type="ORF">D7V94_09525</name>
</gene>
<dbReference type="AlphaFoldDB" id="A0A3A9AVD9"/>
<protein>
    <recommendedName>
        <fullName evidence="2">SGNH hydrolase-type esterase domain-containing protein</fullName>
    </recommendedName>
</protein>
<evidence type="ECO:0000259" key="2">
    <source>
        <dbReference type="Pfam" id="PF13472"/>
    </source>
</evidence>
<proteinExistence type="predicted"/>
<dbReference type="InterPro" id="IPR013830">
    <property type="entry name" value="SGNH_hydro"/>
</dbReference>
<name>A0A3A9AVD9_9FIRM</name>
<feature type="compositionally biased region" description="Basic and acidic residues" evidence="1">
    <location>
        <begin position="103"/>
        <end position="121"/>
    </location>
</feature>
<dbReference type="OrthoDB" id="1650541at2"/>
<feature type="compositionally biased region" description="Basic and acidic residues" evidence="1">
    <location>
        <begin position="80"/>
        <end position="93"/>
    </location>
</feature>
<dbReference type="SUPFAM" id="SSF52266">
    <property type="entry name" value="SGNH hydrolase"/>
    <property type="match status" value="1"/>
</dbReference>
<organism evidence="3 4">
    <name type="scientific">Parablautia intestinalis</name>
    <dbReference type="NCBI Taxonomy" id="2320100"/>
    <lineage>
        <taxon>Bacteria</taxon>
        <taxon>Bacillati</taxon>
        <taxon>Bacillota</taxon>
        <taxon>Clostridia</taxon>
        <taxon>Lachnospirales</taxon>
        <taxon>Lachnospiraceae</taxon>
        <taxon>Parablautia</taxon>
    </lineage>
</organism>
<feature type="compositionally biased region" description="Basic and acidic residues" evidence="1">
    <location>
        <begin position="164"/>
        <end position="178"/>
    </location>
</feature>
<dbReference type="Gene3D" id="3.40.50.1110">
    <property type="entry name" value="SGNH hydrolase"/>
    <property type="match status" value="1"/>
</dbReference>
<feature type="region of interest" description="Disordered" evidence="1">
    <location>
        <begin position="70"/>
        <end position="200"/>
    </location>
</feature>
<accession>A0A3A9AVD9</accession>
<dbReference type="Pfam" id="PF13472">
    <property type="entry name" value="Lipase_GDSL_2"/>
    <property type="match status" value="1"/>
</dbReference>
<dbReference type="InterPro" id="IPR036514">
    <property type="entry name" value="SGNH_hydro_sf"/>
</dbReference>
<reference evidence="3 4" key="1">
    <citation type="submission" date="2018-09" db="EMBL/GenBank/DDBJ databases">
        <title>Murine metabolic-syndrome-specific gut microbial biobank.</title>
        <authorList>
            <person name="Liu C."/>
        </authorList>
    </citation>
    <scope>NUCLEOTIDE SEQUENCE [LARGE SCALE GENOMIC DNA]</scope>
    <source>
        <strain evidence="3 4">0.1xD8-82</strain>
    </source>
</reference>
<evidence type="ECO:0000313" key="3">
    <source>
        <dbReference type="EMBL" id="RKI91511.1"/>
    </source>
</evidence>